<dbReference type="Pfam" id="PF00300">
    <property type="entry name" value="His_Phos_1"/>
    <property type="match status" value="1"/>
</dbReference>
<evidence type="ECO:0000313" key="4">
    <source>
        <dbReference type="EMBL" id="ORY81432.1"/>
    </source>
</evidence>
<dbReference type="OMA" id="GWLIWRD"/>
<dbReference type="AlphaFoldDB" id="A0A1Y2FBZ2"/>
<dbReference type="STRING" id="56484.A0A1Y2FBZ2"/>
<dbReference type="OrthoDB" id="4818801at2759"/>
<feature type="region of interest" description="Disordered" evidence="3">
    <location>
        <begin position="1"/>
        <end position="36"/>
    </location>
</feature>
<dbReference type="PANTHER" id="PTHR48100">
    <property type="entry name" value="BROAD-SPECIFICITY PHOSPHATASE YOR283W-RELATED"/>
    <property type="match status" value="1"/>
</dbReference>
<comment type="caution">
    <text evidence="4">The sequence shown here is derived from an EMBL/GenBank/DDBJ whole genome shotgun (WGS) entry which is preliminary data.</text>
</comment>
<evidence type="ECO:0000256" key="2">
    <source>
        <dbReference type="PIRSR" id="PIRSR613078-2"/>
    </source>
</evidence>
<proteinExistence type="predicted"/>
<dbReference type="InterPro" id="IPR050275">
    <property type="entry name" value="PGM_Phosphatase"/>
</dbReference>
<dbReference type="GO" id="GO:0046390">
    <property type="term" value="P:ribose phosphate biosynthetic process"/>
    <property type="evidence" value="ECO:0007669"/>
    <property type="project" value="TreeGrafter"/>
</dbReference>
<dbReference type="CDD" id="cd07067">
    <property type="entry name" value="HP_PGM_like"/>
    <property type="match status" value="1"/>
</dbReference>
<dbReference type="PANTHER" id="PTHR48100:SF15">
    <property type="entry name" value="SEDOHEPTULOSE 1,7-BISPHOSPHATASE"/>
    <property type="match status" value="1"/>
</dbReference>
<gene>
    <name evidence="4" type="ORF">BCR37DRAFT_402851</name>
</gene>
<dbReference type="InterPro" id="IPR013078">
    <property type="entry name" value="His_Pase_superF_clade-1"/>
</dbReference>
<protein>
    <submittedName>
        <fullName evidence="4">Histidine phosphatase superfamily</fullName>
    </submittedName>
</protein>
<name>A0A1Y2FBZ2_PROLT</name>
<organism evidence="4 5">
    <name type="scientific">Protomyces lactucae-debilis</name>
    <dbReference type="NCBI Taxonomy" id="2754530"/>
    <lineage>
        <taxon>Eukaryota</taxon>
        <taxon>Fungi</taxon>
        <taxon>Dikarya</taxon>
        <taxon>Ascomycota</taxon>
        <taxon>Taphrinomycotina</taxon>
        <taxon>Taphrinomycetes</taxon>
        <taxon>Taphrinales</taxon>
        <taxon>Protomycetaceae</taxon>
        <taxon>Protomyces</taxon>
    </lineage>
</organism>
<feature type="binding site" evidence="2">
    <location>
        <position position="104"/>
    </location>
    <ligand>
        <name>substrate</name>
    </ligand>
</feature>
<dbReference type="Proteomes" id="UP000193685">
    <property type="component" value="Unassembled WGS sequence"/>
</dbReference>
<dbReference type="SMART" id="SM00855">
    <property type="entry name" value="PGAM"/>
    <property type="match status" value="1"/>
</dbReference>
<dbReference type="InterPro" id="IPR029033">
    <property type="entry name" value="His_PPase_superfam"/>
</dbReference>
<dbReference type="Gene3D" id="3.40.50.1240">
    <property type="entry name" value="Phosphoglycerate mutase-like"/>
    <property type="match status" value="1"/>
</dbReference>
<dbReference type="RefSeq" id="XP_040724808.1">
    <property type="nucleotide sequence ID" value="XM_040871942.1"/>
</dbReference>
<dbReference type="SUPFAM" id="SSF53254">
    <property type="entry name" value="Phosphoglycerate mutase-like"/>
    <property type="match status" value="1"/>
</dbReference>
<dbReference type="EMBL" id="MCFI01000011">
    <property type="protein sequence ID" value="ORY81432.1"/>
    <property type="molecule type" value="Genomic_DNA"/>
</dbReference>
<evidence type="ECO:0000256" key="1">
    <source>
        <dbReference type="PIRSR" id="PIRSR613078-1"/>
    </source>
</evidence>
<feature type="active site" description="Tele-phosphohistidine intermediate" evidence="1">
    <location>
        <position position="48"/>
    </location>
</feature>
<feature type="binding site" evidence="2">
    <location>
        <begin position="128"/>
        <end position="131"/>
    </location>
    <ligand>
        <name>substrate</name>
    </ligand>
</feature>
<keyword evidence="5" id="KW-1185">Reference proteome</keyword>
<sequence length="255" mass="28613">MIVETPRQGCPIDGETVTAVPQDGKSLVSGNKKSKTSPVNPKVFILRHGQTEWSEIGKRTSFTDLPLTEKGRTLVQRSASTMLGTGKLIDPSKLRKVYVSPRLRAQETLKLLDLPESVPVETTELLREFEYGEFEGMKTSDIKKLTGNDKWETWIDPAPGGETPQQVSDRIDELIDLVRTRHHQLSFEHEEEALEKPDILFVAHGHILRGLGARWIRLDIRHARGLQLDAGGVGVLAYEHGSIEEPAITRWNLIQ</sequence>
<evidence type="ECO:0000313" key="5">
    <source>
        <dbReference type="Proteomes" id="UP000193685"/>
    </source>
</evidence>
<accession>A0A1Y2FBZ2</accession>
<reference evidence="4 5" key="1">
    <citation type="submission" date="2016-07" db="EMBL/GenBank/DDBJ databases">
        <title>Pervasive Adenine N6-methylation of Active Genes in Fungi.</title>
        <authorList>
            <consortium name="DOE Joint Genome Institute"/>
            <person name="Mondo S.J."/>
            <person name="Dannebaum R.O."/>
            <person name="Kuo R.C."/>
            <person name="Labutti K."/>
            <person name="Haridas S."/>
            <person name="Kuo A."/>
            <person name="Salamov A."/>
            <person name="Ahrendt S.R."/>
            <person name="Lipzen A."/>
            <person name="Sullivan W."/>
            <person name="Andreopoulos W.B."/>
            <person name="Clum A."/>
            <person name="Lindquist E."/>
            <person name="Daum C."/>
            <person name="Ramamoorthy G.K."/>
            <person name="Gryganskyi A."/>
            <person name="Culley D."/>
            <person name="Magnuson J.K."/>
            <person name="James T.Y."/>
            <person name="O'Malley M.A."/>
            <person name="Stajich J.E."/>
            <person name="Spatafora J.W."/>
            <person name="Visel A."/>
            <person name="Grigoriev I.V."/>
        </authorList>
    </citation>
    <scope>NUCLEOTIDE SEQUENCE [LARGE SCALE GENOMIC DNA]</scope>
    <source>
        <strain evidence="4 5">12-1054</strain>
    </source>
</reference>
<evidence type="ECO:0000256" key="3">
    <source>
        <dbReference type="SAM" id="MobiDB-lite"/>
    </source>
</evidence>
<dbReference type="GeneID" id="63788541"/>
<dbReference type="GO" id="GO:0050278">
    <property type="term" value="F:sedoheptulose-bisphosphatase activity"/>
    <property type="evidence" value="ECO:0007669"/>
    <property type="project" value="TreeGrafter"/>
</dbReference>
<feature type="active site" description="Proton donor/acceptor" evidence="1">
    <location>
        <position position="128"/>
    </location>
</feature>